<dbReference type="CDD" id="cd18186">
    <property type="entry name" value="BTB_POZ_ZBTB_KLHL-like"/>
    <property type="match status" value="1"/>
</dbReference>
<comment type="caution">
    <text evidence="2">The sequence shown here is derived from an EMBL/GenBank/DDBJ whole genome shotgun (WGS) entry which is preliminary data.</text>
</comment>
<organism evidence="2 3">
    <name type="scientific">Zasmidium cellare</name>
    <name type="common">Wine cellar mold</name>
    <name type="synonym">Racodium cellare</name>
    <dbReference type="NCBI Taxonomy" id="395010"/>
    <lineage>
        <taxon>Eukaryota</taxon>
        <taxon>Fungi</taxon>
        <taxon>Dikarya</taxon>
        <taxon>Ascomycota</taxon>
        <taxon>Pezizomycotina</taxon>
        <taxon>Dothideomycetes</taxon>
        <taxon>Dothideomycetidae</taxon>
        <taxon>Mycosphaerellales</taxon>
        <taxon>Mycosphaerellaceae</taxon>
        <taxon>Zasmidium</taxon>
    </lineage>
</organism>
<dbReference type="InterPro" id="IPR000210">
    <property type="entry name" value="BTB/POZ_dom"/>
</dbReference>
<gene>
    <name evidence="2" type="ORF">PRZ48_009356</name>
</gene>
<accession>A0ABR0EC56</accession>
<evidence type="ECO:0000313" key="3">
    <source>
        <dbReference type="Proteomes" id="UP001305779"/>
    </source>
</evidence>
<feature type="domain" description="BTB" evidence="1">
    <location>
        <begin position="25"/>
        <end position="94"/>
    </location>
</feature>
<dbReference type="Gene3D" id="3.30.710.10">
    <property type="entry name" value="Potassium Channel Kv1.1, Chain A"/>
    <property type="match status" value="1"/>
</dbReference>
<dbReference type="SUPFAM" id="SSF54695">
    <property type="entry name" value="POZ domain"/>
    <property type="match status" value="1"/>
</dbReference>
<sequence>MPPQQNSTIPDLTKPASNAYDFFKPPVAVSVGNPPTTFHVNASILCTTSGYFQHMLSEKGAPDKEPPIRLPQHEPAAFNIYLNWLHRGKLFINKPTGKSAKGNEEVIRESFWENILESYFLGSKLDDPDFKDALVDAALLAMLDDDEGVTWYPGRRIRQRLYERTTPGSRMRRLFVHMAASLTNVKELVRPNDDPLQEPLPFLQELQRQLASGEKESTYEMGLACTFHEHRAGEKNCYRAKKTALI</sequence>
<evidence type="ECO:0000259" key="1">
    <source>
        <dbReference type="PROSITE" id="PS50097"/>
    </source>
</evidence>
<name>A0ABR0EC56_ZASCE</name>
<dbReference type="PROSITE" id="PS50097">
    <property type="entry name" value="BTB"/>
    <property type="match status" value="1"/>
</dbReference>
<proteinExistence type="predicted"/>
<dbReference type="Pfam" id="PF00651">
    <property type="entry name" value="BTB"/>
    <property type="match status" value="1"/>
</dbReference>
<dbReference type="EMBL" id="JAXOVC010000007">
    <property type="protein sequence ID" value="KAK4498846.1"/>
    <property type="molecule type" value="Genomic_DNA"/>
</dbReference>
<dbReference type="InterPro" id="IPR011333">
    <property type="entry name" value="SKP1/BTB/POZ_sf"/>
</dbReference>
<dbReference type="Proteomes" id="UP001305779">
    <property type="component" value="Unassembled WGS sequence"/>
</dbReference>
<keyword evidence="3" id="KW-1185">Reference proteome</keyword>
<dbReference type="PANTHER" id="PTHR47843:SF2">
    <property type="entry name" value="BTB DOMAIN-CONTAINING PROTEIN"/>
    <property type="match status" value="1"/>
</dbReference>
<dbReference type="PANTHER" id="PTHR47843">
    <property type="entry name" value="BTB DOMAIN-CONTAINING PROTEIN-RELATED"/>
    <property type="match status" value="1"/>
</dbReference>
<protein>
    <recommendedName>
        <fullName evidence="1">BTB domain-containing protein</fullName>
    </recommendedName>
</protein>
<evidence type="ECO:0000313" key="2">
    <source>
        <dbReference type="EMBL" id="KAK4498846.1"/>
    </source>
</evidence>
<reference evidence="2 3" key="1">
    <citation type="journal article" date="2023" name="G3 (Bethesda)">
        <title>A chromosome-level genome assembly of Zasmidium syzygii isolated from banana leaves.</title>
        <authorList>
            <person name="van Westerhoven A.C."/>
            <person name="Mehrabi R."/>
            <person name="Talebi R."/>
            <person name="Steentjes M.B.F."/>
            <person name="Corcolon B."/>
            <person name="Chong P.A."/>
            <person name="Kema G.H.J."/>
            <person name="Seidl M.F."/>
        </authorList>
    </citation>
    <scope>NUCLEOTIDE SEQUENCE [LARGE SCALE GENOMIC DNA]</scope>
    <source>
        <strain evidence="2 3">P124</strain>
    </source>
</reference>